<keyword evidence="2" id="KW-1133">Transmembrane helix</keyword>
<dbReference type="InterPro" id="IPR012337">
    <property type="entry name" value="RNaseH-like_sf"/>
</dbReference>
<dbReference type="PANTHER" id="PTHR11697:SF230">
    <property type="entry name" value="ZINC FINGER, MYM DOMAIN CONTAINING 1"/>
    <property type="match status" value="1"/>
</dbReference>
<dbReference type="SUPFAM" id="SSF53098">
    <property type="entry name" value="Ribonuclease H-like"/>
    <property type="match status" value="1"/>
</dbReference>
<proteinExistence type="predicted"/>
<dbReference type="PANTHER" id="PTHR11697">
    <property type="entry name" value="GENERAL TRANSCRIPTION FACTOR 2-RELATED ZINC FINGER PROTEIN"/>
    <property type="match status" value="1"/>
</dbReference>
<dbReference type="InterPro" id="IPR025398">
    <property type="entry name" value="DUF4371"/>
</dbReference>
<evidence type="ECO:0000259" key="3">
    <source>
        <dbReference type="Pfam" id="PF14291"/>
    </source>
</evidence>
<dbReference type="AlphaFoldDB" id="A0AAV2D6F9"/>
<evidence type="ECO:0000256" key="1">
    <source>
        <dbReference type="SAM" id="MobiDB-lite"/>
    </source>
</evidence>
<feature type="compositionally biased region" description="Polar residues" evidence="1">
    <location>
        <begin position="23"/>
        <end position="32"/>
    </location>
</feature>
<reference evidence="4 5" key="1">
    <citation type="submission" date="2024-04" db="EMBL/GenBank/DDBJ databases">
        <authorList>
            <person name="Fracassetti M."/>
        </authorList>
    </citation>
    <scope>NUCLEOTIDE SEQUENCE [LARGE SCALE GENOMIC DNA]</scope>
</reference>
<evidence type="ECO:0000256" key="2">
    <source>
        <dbReference type="SAM" id="Phobius"/>
    </source>
</evidence>
<evidence type="ECO:0000313" key="5">
    <source>
        <dbReference type="Proteomes" id="UP001497516"/>
    </source>
</evidence>
<name>A0AAV2D6F9_9ROSI</name>
<keyword evidence="2" id="KW-0812">Transmembrane</keyword>
<organism evidence="4 5">
    <name type="scientific">Linum trigynum</name>
    <dbReference type="NCBI Taxonomy" id="586398"/>
    <lineage>
        <taxon>Eukaryota</taxon>
        <taxon>Viridiplantae</taxon>
        <taxon>Streptophyta</taxon>
        <taxon>Embryophyta</taxon>
        <taxon>Tracheophyta</taxon>
        <taxon>Spermatophyta</taxon>
        <taxon>Magnoliopsida</taxon>
        <taxon>eudicotyledons</taxon>
        <taxon>Gunneridae</taxon>
        <taxon>Pentapetalae</taxon>
        <taxon>rosids</taxon>
        <taxon>fabids</taxon>
        <taxon>Malpighiales</taxon>
        <taxon>Linaceae</taxon>
        <taxon>Linum</taxon>
    </lineage>
</organism>
<gene>
    <name evidence="4" type="ORF">LTRI10_LOCUS11340</name>
</gene>
<dbReference type="EMBL" id="OZ034815">
    <property type="protein sequence ID" value="CAL1367935.1"/>
    <property type="molecule type" value="Genomic_DNA"/>
</dbReference>
<dbReference type="Pfam" id="PF14291">
    <property type="entry name" value="DUF4371"/>
    <property type="match status" value="1"/>
</dbReference>
<dbReference type="InterPro" id="IPR055298">
    <property type="entry name" value="AtLOH3-like"/>
</dbReference>
<accession>A0AAV2D6F9</accession>
<keyword evidence="5" id="KW-1185">Reference proteome</keyword>
<feature type="transmembrane region" description="Helical" evidence="2">
    <location>
        <begin position="622"/>
        <end position="645"/>
    </location>
</feature>
<feature type="compositionally biased region" description="Basic and acidic residues" evidence="1">
    <location>
        <begin position="1"/>
        <end position="22"/>
    </location>
</feature>
<keyword evidence="2" id="KW-0472">Membrane</keyword>
<evidence type="ECO:0000313" key="4">
    <source>
        <dbReference type="EMBL" id="CAL1367935.1"/>
    </source>
</evidence>
<dbReference type="Proteomes" id="UP001497516">
    <property type="component" value="Chromosome 2"/>
</dbReference>
<feature type="domain" description="DUF4371" evidence="3">
    <location>
        <begin position="53"/>
        <end position="285"/>
    </location>
</feature>
<feature type="region of interest" description="Disordered" evidence="1">
    <location>
        <begin position="1"/>
        <end position="32"/>
    </location>
</feature>
<sequence length="693" mass="78378">MEKHFSKKVTSESRASSKHDHSSTQCLPNQTGGCEIDVNSLEDGFGDTSEMDLGAGLISSTGKDELDVHIRASSPISSVFNVEREDLMKQSENVELVRSEISDQTKRDYRAGLETAIDCMKLMIRQGWIFHEPDEFSSKDGLFIELLKFTASFSGREDLESIVSGHPPKILQITSPDLEKDIVRAIVAEITLDIIGHLGDDFFAIFVDEAFDVEGEEHMAIVVRYVDQEGSVEERLLGISRVPDSKALAFKMAIESMLVQHGLSMSRIRGLSYNGASNVNGEISGLKRLVFAENPSAYYVHCSTHQLDSTVVATAKHHVDVYIFFITVTRLINLVEAYCQGSNNSQYAKLAKALFHDEPKIGRGSNHELGHVKASNTYWQSHFKKLVVLDVMFSDVINVLEAIEDEKRYGVSGEAFTLLRLLENFEFVFFLKMMIRVLSITNALSNALEMKDQQILNAMQLVDVARYQLQEAREKGWESFLGEVLSFCEKQCLDLPNMEDLRPKRFKAPQITNLHYYQVELFYSVLDLQLEVFNSTFDGVTTGLLNCVACLVPDDSFKGFNKQMVAKLATYYPNEFSDADIISLDSQLDAYIQDLQLDARFSNLKGIEELSRKMVMTKKHTMYPLVYLLVKLALILPVVATRAGAEKTFTEMIFMKEELQNRIGDESMNDYLMAYIERDAVRHFDKGCILEYL</sequence>
<protein>
    <recommendedName>
        <fullName evidence="3">DUF4371 domain-containing protein</fullName>
    </recommendedName>
</protein>